<dbReference type="InterPro" id="IPR019999">
    <property type="entry name" value="Anth_synth_I-like"/>
</dbReference>
<evidence type="ECO:0000313" key="10">
    <source>
        <dbReference type="EMBL" id="AGU16008.1"/>
    </source>
</evidence>
<dbReference type="Pfam" id="PF04715">
    <property type="entry name" value="Anth_synt_I_N"/>
    <property type="match status" value="1"/>
</dbReference>
<dbReference type="AlphaFoldDB" id="U3GYW1"/>
<dbReference type="InterPro" id="IPR005801">
    <property type="entry name" value="ADC_synthase"/>
</dbReference>
<keyword evidence="11" id="KW-1185">Reference proteome</keyword>
<feature type="domain" description="Chorismate-utilising enzyme C-terminal" evidence="8">
    <location>
        <begin position="251"/>
        <end position="509"/>
    </location>
</feature>
<dbReference type="InterPro" id="IPR015890">
    <property type="entry name" value="Chorismate_C"/>
</dbReference>
<dbReference type="NCBIfam" id="NF010079">
    <property type="entry name" value="PRK13564.1"/>
    <property type="match status" value="1"/>
</dbReference>
<keyword evidence="6" id="KW-0456">Lyase</keyword>
<organism evidence="10 11">
    <name type="scientific">Corynebacterium argentoratense DSM 44202</name>
    <dbReference type="NCBI Taxonomy" id="1348662"/>
    <lineage>
        <taxon>Bacteria</taxon>
        <taxon>Bacillati</taxon>
        <taxon>Actinomycetota</taxon>
        <taxon>Actinomycetes</taxon>
        <taxon>Mycobacteriales</taxon>
        <taxon>Corynebacteriaceae</taxon>
        <taxon>Corynebacterium</taxon>
    </lineage>
</organism>
<evidence type="ECO:0000256" key="7">
    <source>
        <dbReference type="ARBA" id="ARBA00047683"/>
    </source>
</evidence>
<comment type="cofactor">
    <cofactor evidence="1">
        <name>Mg(2+)</name>
        <dbReference type="ChEBI" id="CHEBI:18420"/>
    </cofactor>
</comment>
<evidence type="ECO:0000313" key="11">
    <source>
        <dbReference type="Proteomes" id="UP000016943"/>
    </source>
</evidence>
<dbReference type="GO" id="GO:0004049">
    <property type="term" value="F:anthranilate synthase activity"/>
    <property type="evidence" value="ECO:0007669"/>
    <property type="project" value="UniProtKB-EC"/>
</dbReference>
<dbReference type="eggNOG" id="COG0147">
    <property type="taxonomic scope" value="Bacteria"/>
</dbReference>
<comment type="catalytic activity">
    <reaction evidence="7">
        <text>chorismate + L-glutamine = anthranilate + pyruvate + L-glutamate + H(+)</text>
        <dbReference type="Rhea" id="RHEA:21732"/>
        <dbReference type="ChEBI" id="CHEBI:15361"/>
        <dbReference type="ChEBI" id="CHEBI:15378"/>
        <dbReference type="ChEBI" id="CHEBI:16567"/>
        <dbReference type="ChEBI" id="CHEBI:29748"/>
        <dbReference type="ChEBI" id="CHEBI:29985"/>
        <dbReference type="ChEBI" id="CHEBI:58359"/>
        <dbReference type="EC" id="4.1.3.27"/>
    </reaction>
</comment>
<dbReference type="PANTHER" id="PTHR11236">
    <property type="entry name" value="AMINOBENZOATE/ANTHRANILATE SYNTHASE"/>
    <property type="match status" value="1"/>
</dbReference>
<accession>U3GYW1</accession>
<dbReference type="RefSeq" id="WP_021012405.1">
    <property type="nucleotide sequence ID" value="NC_022198.1"/>
</dbReference>
<dbReference type="NCBIfam" id="TIGR00565">
    <property type="entry name" value="trpE_proteo"/>
    <property type="match status" value="1"/>
</dbReference>
<dbReference type="PATRIC" id="fig|1348662.3.peg.1895"/>
<evidence type="ECO:0000259" key="9">
    <source>
        <dbReference type="Pfam" id="PF04715"/>
    </source>
</evidence>
<dbReference type="STRING" id="1348662.CARG_09585"/>
<dbReference type="PANTHER" id="PTHR11236:SF49">
    <property type="entry name" value="ANTHRANILATE SYNTHASE COMPONENT 1"/>
    <property type="match status" value="1"/>
</dbReference>
<evidence type="ECO:0000256" key="1">
    <source>
        <dbReference type="ARBA" id="ARBA00001946"/>
    </source>
</evidence>
<dbReference type="SUPFAM" id="SSF56322">
    <property type="entry name" value="ADC synthase"/>
    <property type="match status" value="1"/>
</dbReference>
<evidence type="ECO:0000256" key="2">
    <source>
        <dbReference type="ARBA" id="ARBA00009562"/>
    </source>
</evidence>
<dbReference type="HOGENOM" id="CLU_006493_9_4_11"/>
<dbReference type="EC" id="4.1.3.27" evidence="3"/>
<comment type="similarity">
    <text evidence="2">Belongs to the anthranilate synthase component I family.</text>
</comment>
<dbReference type="EMBL" id="CP006365">
    <property type="protein sequence ID" value="AGU16008.1"/>
    <property type="molecule type" value="Genomic_DNA"/>
</dbReference>
<keyword evidence="5" id="KW-0460">Magnesium</keyword>
<evidence type="ECO:0000256" key="4">
    <source>
        <dbReference type="ARBA" id="ARBA00022723"/>
    </source>
</evidence>
<dbReference type="Proteomes" id="UP000016943">
    <property type="component" value="Chromosome"/>
</dbReference>
<reference evidence="10 11" key="1">
    <citation type="journal article" date="2013" name="Genome Announc.">
        <title>Whole-Genome Sequence of the Clinical Strain Corynebacterium argentoratense DSM 44202, Isolated from a Human Throat Specimen.</title>
        <authorList>
            <person name="Bomholt C."/>
            <person name="Glaub A."/>
            <person name="Gravermann K."/>
            <person name="Albersmeier A."/>
            <person name="Brinkrolf K."/>
            <person name="Ruckert C."/>
            <person name="Tauch A."/>
        </authorList>
    </citation>
    <scope>NUCLEOTIDE SEQUENCE [LARGE SCALE GENOMIC DNA]</scope>
    <source>
        <strain evidence="10">DSM 44202</strain>
    </source>
</reference>
<proteinExistence type="inferred from homology"/>
<dbReference type="GO" id="GO:0000162">
    <property type="term" value="P:L-tryptophan biosynthetic process"/>
    <property type="evidence" value="ECO:0007669"/>
    <property type="project" value="TreeGrafter"/>
</dbReference>
<keyword evidence="4" id="KW-0479">Metal-binding</keyword>
<dbReference type="Pfam" id="PF00425">
    <property type="entry name" value="Chorismate_bind"/>
    <property type="match status" value="1"/>
</dbReference>
<dbReference type="InterPro" id="IPR005257">
    <property type="entry name" value="Anth_synth_I_TrpE"/>
</dbReference>
<gene>
    <name evidence="10" type="ORF">CARG_09585</name>
</gene>
<dbReference type="Gene3D" id="3.60.120.10">
    <property type="entry name" value="Anthranilate synthase"/>
    <property type="match status" value="1"/>
</dbReference>
<evidence type="ECO:0000259" key="8">
    <source>
        <dbReference type="Pfam" id="PF00425"/>
    </source>
</evidence>
<evidence type="ECO:0000256" key="6">
    <source>
        <dbReference type="ARBA" id="ARBA00023239"/>
    </source>
</evidence>
<dbReference type="KEGG" id="caz:CARG_09585"/>
<evidence type="ECO:0000256" key="3">
    <source>
        <dbReference type="ARBA" id="ARBA00012266"/>
    </source>
</evidence>
<dbReference type="InterPro" id="IPR006805">
    <property type="entry name" value="Anth_synth_I_N"/>
</dbReference>
<name>U3GYW1_9CORY</name>
<dbReference type="PRINTS" id="PR00095">
    <property type="entry name" value="ANTSNTHASEI"/>
</dbReference>
<evidence type="ECO:0000256" key="5">
    <source>
        <dbReference type="ARBA" id="ARBA00022842"/>
    </source>
</evidence>
<sequence length="529" mass="57270">MIVVERPVRYHQSAAELFASLGAASTGDAVLLESADIQSKEGLKSIAILRGSVRITCQGNRVVAEALTPSGVDIVRRLAQQLPDYVDSSGTSEISGGDDAAVVAVFVFPDVSASVAVDEFERLRQTNTLEPLRLLQQDSGYEDPELPFLGGGFAFDFLESFEALPRVEQGTNFYPDYQFLNAEILLTVDHQSRTAFLRGVCIPEQRDVLAGDLDALVAQIEEELTGGDAAGVTAPVDAAGSSVQARASMSDAEFRDVVEQMQKYIYEGDIYQVVPARAFTMQCEDAFAAYKSLRALNPSPYMFYVRGEVDGKPYELFGASPESNLKFNATSRQVELYPIAGTRPRGADHELDIRAELELRTDAKEIAEHTMLVDLARNDLARVAVPATRQVADLLQVDRYSRVMHLVSRVVATLRPELDALDAYRACMNMGTLTGAPKLRATELLRQTEGKRRGSYGGAVGYLQGGGDMDTCIVIRSAFVADGVATVQAGAGVVRGSQPQSEADETLHKAFAVLNAIAQAQGSDVEVLR</sequence>
<dbReference type="GeneID" id="78250637"/>
<dbReference type="GO" id="GO:0046872">
    <property type="term" value="F:metal ion binding"/>
    <property type="evidence" value="ECO:0007669"/>
    <property type="project" value="UniProtKB-KW"/>
</dbReference>
<dbReference type="OrthoDB" id="3518032at2"/>
<feature type="domain" description="Anthranilate synthase component I N-terminal" evidence="9">
    <location>
        <begin position="16"/>
        <end position="196"/>
    </location>
</feature>
<protein>
    <recommendedName>
        <fullName evidence="3">anthranilate synthase</fullName>
        <ecNumber evidence="3">4.1.3.27</ecNumber>
    </recommendedName>
</protein>